<comment type="caution">
    <text evidence="1">The sequence shown here is derived from an EMBL/GenBank/DDBJ whole genome shotgun (WGS) entry which is preliminary data.</text>
</comment>
<evidence type="ECO:0000313" key="2">
    <source>
        <dbReference type="Proteomes" id="UP000246104"/>
    </source>
</evidence>
<dbReference type="EMBL" id="PSRQ01000020">
    <property type="protein sequence ID" value="PWU23895.1"/>
    <property type="molecule type" value="Genomic_DNA"/>
</dbReference>
<proteinExistence type="predicted"/>
<evidence type="ECO:0000313" key="1">
    <source>
        <dbReference type="EMBL" id="PWU23895.1"/>
    </source>
</evidence>
<accession>A0A317JPU9</accession>
<dbReference type="Proteomes" id="UP000246104">
    <property type="component" value="Unassembled WGS sequence"/>
</dbReference>
<sequence>MTCNLAVSIMKAALSDERLKALIDEHIDQVTAIMRGYLHQKHPLLELGEANAGQFSVGDGLTLKIAQGQVTLSGQRTSRTAQYMGHLSEETSTFLPLIADQLFLREVESRLKVAATITGKKTSDVTNNQTVQRATVYSIEIRGLKGRVFVLPGGHMQIFMDTGTFVQAKTATQELLQAVQAEGFSSLQMVGEVEQHRDTPDHVHVRHAHQRGGS</sequence>
<organism evidence="1 2">
    <name type="scientific">Candidatus Cerribacteria bacterium 'Amazon FNV 2010 28 9'</name>
    <dbReference type="NCBI Taxonomy" id="2081795"/>
    <lineage>
        <taxon>Bacteria</taxon>
        <taxon>Candidatus Cerribacteria</taxon>
    </lineage>
</organism>
<protein>
    <submittedName>
        <fullName evidence="1">Uncharacterized protein</fullName>
    </submittedName>
</protein>
<name>A0A317JPU9_9BACT</name>
<reference evidence="1 2" key="1">
    <citation type="submission" date="2018-02" db="EMBL/GenBank/DDBJ databases">
        <title>Genomic Reconstructions from Amazon Rainforest and Pasture Soil Reveal Novel Insights into the Physiology of Candidate Phyla in Tropical Sites.</title>
        <authorList>
            <person name="Kroeger M.E."/>
            <person name="Delmont T."/>
            <person name="Eren A.M."/>
            <person name="Guo J."/>
            <person name="Meyer K.M."/>
            <person name="Khan K."/>
            <person name="Rodrigues J.L.M."/>
            <person name="Bohannan B.J.M."/>
            <person name="Tringe S."/>
            <person name="Borges C.D."/>
            <person name="Tiedje J."/>
            <person name="Tsai S.M."/>
            <person name="Nusslein K."/>
        </authorList>
    </citation>
    <scope>NUCLEOTIDE SEQUENCE [LARGE SCALE GENOMIC DNA]</scope>
    <source>
        <strain evidence="1">Amazon FNV 2010 28 9</strain>
    </source>
</reference>
<dbReference type="AlphaFoldDB" id="A0A317JPU9"/>
<gene>
    <name evidence="1" type="ORF">C5B42_01375</name>
</gene>